<feature type="chain" id="PRO_5018067512" evidence="1">
    <location>
        <begin position="23"/>
        <end position="71"/>
    </location>
</feature>
<comment type="caution">
    <text evidence="2">The sequence shown here is derived from an EMBL/GenBank/DDBJ whole genome shotgun (WGS) entry which is preliminary data.</text>
</comment>
<dbReference type="AlphaFoldDB" id="A0A3M2RZG0"/>
<proteinExistence type="predicted"/>
<dbReference type="Proteomes" id="UP000277212">
    <property type="component" value="Unassembled WGS sequence"/>
</dbReference>
<dbReference type="EMBL" id="NKUJ01000194">
    <property type="protein sequence ID" value="RMJ10700.1"/>
    <property type="molecule type" value="Genomic_DNA"/>
</dbReference>
<dbReference type="OrthoDB" id="10352351at2759"/>
<keyword evidence="3" id="KW-1185">Reference proteome</keyword>
<protein>
    <submittedName>
        <fullName evidence="2">Uncharacterized protein</fullName>
    </submittedName>
</protein>
<name>A0A3M2RZG0_9HYPO</name>
<keyword evidence="1" id="KW-0732">Signal</keyword>
<accession>A0A3M2RZG0</accession>
<evidence type="ECO:0000313" key="3">
    <source>
        <dbReference type="Proteomes" id="UP000277212"/>
    </source>
</evidence>
<sequence>MSCRWMALAHFISAILYSSGPSLPPPVDPPVGSSVEAVLGEPSPRQAGVPWAMDGRFVVWQGPRALLPNKL</sequence>
<gene>
    <name evidence="2" type="ORF">CDV36_009686</name>
</gene>
<evidence type="ECO:0000256" key="1">
    <source>
        <dbReference type="SAM" id="SignalP"/>
    </source>
</evidence>
<feature type="signal peptide" evidence="1">
    <location>
        <begin position="1"/>
        <end position="22"/>
    </location>
</feature>
<evidence type="ECO:0000313" key="2">
    <source>
        <dbReference type="EMBL" id="RMJ10700.1"/>
    </source>
</evidence>
<organism evidence="2 3">
    <name type="scientific">Fusarium kuroshium</name>
    <dbReference type="NCBI Taxonomy" id="2010991"/>
    <lineage>
        <taxon>Eukaryota</taxon>
        <taxon>Fungi</taxon>
        <taxon>Dikarya</taxon>
        <taxon>Ascomycota</taxon>
        <taxon>Pezizomycotina</taxon>
        <taxon>Sordariomycetes</taxon>
        <taxon>Hypocreomycetidae</taxon>
        <taxon>Hypocreales</taxon>
        <taxon>Nectriaceae</taxon>
        <taxon>Fusarium</taxon>
        <taxon>Fusarium solani species complex</taxon>
    </lineage>
</organism>
<reference evidence="2 3" key="1">
    <citation type="submission" date="2017-06" db="EMBL/GenBank/DDBJ databases">
        <title>Comparative genomic analysis of Ambrosia Fusariam Clade fungi.</title>
        <authorList>
            <person name="Stajich J.E."/>
            <person name="Carrillo J."/>
            <person name="Kijimoto T."/>
            <person name="Eskalen A."/>
            <person name="O'Donnell K."/>
            <person name="Kasson M."/>
        </authorList>
    </citation>
    <scope>NUCLEOTIDE SEQUENCE [LARGE SCALE GENOMIC DNA]</scope>
    <source>
        <strain evidence="2">UCR3666</strain>
    </source>
</reference>